<dbReference type="AlphaFoldDB" id="A0AAD7MWZ8"/>
<dbReference type="InterPro" id="IPR027417">
    <property type="entry name" value="P-loop_NTPase"/>
</dbReference>
<proteinExistence type="predicted"/>
<dbReference type="SUPFAM" id="SSF48452">
    <property type="entry name" value="TPR-like"/>
    <property type="match status" value="1"/>
</dbReference>
<organism evidence="1 2">
    <name type="scientific">Mycena metata</name>
    <dbReference type="NCBI Taxonomy" id="1033252"/>
    <lineage>
        <taxon>Eukaryota</taxon>
        <taxon>Fungi</taxon>
        <taxon>Dikarya</taxon>
        <taxon>Basidiomycota</taxon>
        <taxon>Agaricomycotina</taxon>
        <taxon>Agaricomycetes</taxon>
        <taxon>Agaricomycetidae</taxon>
        <taxon>Agaricales</taxon>
        <taxon>Marasmiineae</taxon>
        <taxon>Mycenaceae</taxon>
        <taxon>Mycena</taxon>
    </lineage>
</organism>
<reference evidence="1" key="1">
    <citation type="submission" date="2023-03" db="EMBL/GenBank/DDBJ databases">
        <title>Massive genome expansion in bonnet fungi (Mycena s.s.) driven by repeated elements and novel gene families across ecological guilds.</title>
        <authorList>
            <consortium name="Lawrence Berkeley National Laboratory"/>
            <person name="Harder C.B."/>
            <person name="Miyauchi S."/>
            <person name="Viragh M."/>
            <person name="Kuo A."/>
            <person name="Thoen E."/>
            <person name="Andreopoulos B."/>
            <person name="Lu D."/>
            <person name="Skrede I."/>
            <person name="Drula E."/>
            <person name="Henrissat B."/>
            <person name="Morin E."/>
            <person name="Kohler A."/>
            <person name="Barry K."/>
            <person name="LaButti K."/>
            <person name="Morin E."/>
            <person name="Salamov A."/>
            <person name="Lipzen A."/>
            <person name="Mereny Z."/>
            <person name="Hegedus B."/>
            <person name="Baldrian P."/>
            <person name="Stursova M."/>
            <person name="Weitz H."/>
            <person name="Taylor A."/>
            <person name="Grigoriev I.V."/>
            <person name="Nagy L.G."/>
            <person name="Martin F."/>
            <person name="Kauserud H."/>
        </authorList>
    </citation>
    <scope>NUCLEOTIDE SEQUENCE</scope>
    <source>
        <strain evidence="1">CBHHK182m</strain>
    </source>
</reference>
<name>A0AAD7MWZ8_9AGAR</name>
<protein>
    <recommendedName>
        <fullName evidence="3">TPR-like protein</fullName>
    </recommendedName>
</protein>
<dbReference type="Proteomes" id="UP001215598">
    <property type="component" value="Unassembled WGS sequence"/>
</dbReference>
<dbReference type="Gene3D" id="3.40.50.300">
    <property type="entry name" value="P-loop containing nucleotide triphosphate hydrolases"/>
    <property type="match status" value="1"/>
</dbReference>
<evidence type="ECO:0000313" key="2">
    <source>
        <dbReference type="Proteomes" id="UP001215598"/>
    </source>
</evidence>
<evidence type="ECO:0008006" key="3">
    <source>
        <dbReference type="Google" id="ProtNLM"/>
    </source>
</evidence>
<dbReference type="InterPro" id="IPR011990">
    <property type="entry name" value="TPR-like_helical_dom_sf"/>
</dbReference>
<gene>
    <name evidence="1" type="ORF">B0H16DRAFT_1467562</name>
</gene>
<keyword evidence="2" id="KW-1185">Reference proteome</keyword>
<accession>A0AAD7MWZ8</accession>
<dbReference type="Gene3D" id="1.25.40.10">
    <property type="entry name" value="Tetratricopeptide repeat domain"/>
    <property type="match status" value="1"/>
</dbReference>
<dbReference type="EMBL" id="JARKIB010000132">
    <property type="protein sequence ID" value="KAJ7734433.1"/>
    <property type="molecule type" value="Genomic_DNA"/>
</dbReference>
<evidence type="ECO:0000313" key="1">
    <source>
        <dbReference type="EMBL" id="KAJ7734433.1"/>
    </source>
</evidence>
<comment type="caution">
    <text evidence="1">The sequence shown here is derived from an EMBL/GenBank/DDBJ whole genome shotgun (WGS) entry which is preliminary data.</text>
</comment>
<dbReference type="SUPFAM" id="SSF52540">
    <property type="entry name" value="P-loop containing nucleoside triphosphate hydrolases"/>
    <property type="match status" value="1"/>
</dbReference>
<sequence length="917" mass="102930">MSTHTNIQQVQLDNARTSLIIFATTLQSLASSFNLPYLEPIANTIQSLGKMIHLMNQSQQLLVKIIALYLEADGGIEFPPSTLNQIVIFTETLHKVHVFVEEQQTGSKVKAFFRQGEMSALLKACVAGLQEGLDFFQVECQDNCGRHRINVERGKQGTPGDFGYDRSPLGWDQHKWSIPFQPQSLCYPRSPIFHGRVTELADLLKLFDQGTPRIAILGAGGMGKTSLARTLLHHPNIAARYQQDRYFVACDFTTTKVELAAAIDVTSLALLITMRGAERPSKVQWTRPFLLPLHPLAQDAAREMFLCITDNWHSLKEVDQVLSLTNNIPLVIRLLAHLVDTEGCSQILSRWEAEKTSIVSDDHDRKSNLQIFIELSLSSPRITSMPHSQDLLSLLSILPDGLSDVELKGSKFPIPDVLGCKAALLRTALAYSDNHKRLKVLVPIREYMQNLLAPTDQMITPLFKHFHKLLEIYTTLGDHERPSGAALHNQIVANYTNVQNILQKVLNLQHSDMVSGVYCASHLHRFNSAIGRSTISLNILTTLVPLPGENQLRVFVITQILASWRFWLPPRPELLIVEAMERVKHFDDPQMKLYFYIALAKYYFQCKQDIPAALKGLQIALALVKSSRDSNGHCAALLALSEVQYCIRDCVGALSHAQALQRIANTAGDLFTEASEIEVYMNTALFEVQRKIDIAQSIFARIKEPRLINACNYVQADLNLREGDKSALPFCKCLRAALGRDEDTTGLCLERLADLSRWDEAHDSFWSTLCVTDSLKSEKKLGIYKALQFIGDVFLRDDDQVTAISLFTLALEGFASMDVHHSRAECMIRLGDICKQDGDSLKAFELWETARPLFERSSQGKQVEAIAQRLKKLSTEEKEHHMNNLARLTLLNAPSGNTEKKDYHLSVAEDLELNGVD</sequence>